<accession>A0A087GQL6</accession>
<dbReference type="Gramene" id="KFK32168">
    <property type="protein sequence ID" value="KFK32168"/>
    <property type="gene ID" value="AALP_AA6G206600"/>
</dbReference>
<dbReference type="AlphaFoldDB" id="A0A087GQL6"/>
<feature type="region of interest" description="Disordered" evidence="2">
    <location>
        <begin position="58"/>
        <end position="103"/>
    </location>
</feature>
<evidence type="ECO:0000313" key="3">
    <source>
        <dbReference type="EMBL" id="KFK32168.1"/>
    </source>
</evidence>
<keyword evidence="4" id="KW-1185">Reference proteome</keyword>
<organism evidence="3 4">
    <name type="scientific">Arabis alpina</name>
    <name type="common">Alpine rock-cress</name>
    <dbReference type="NCBI Taxonomy" id="50452"/>
    <lineage>
        <taxon>Eukaryota</taxon>
        <taxon>Viridiplantae</taxon>
        <taxon>Streptophyta</taxon>
        <taxon>Embryophyta</taxon>
        <taxon>Tracheophyta</taxon>
        <taxon>Spermatophyta</taxon>
        <taxon>Magnoliopsida</taxon>
        <taxon>eudicotyledons</taxon>
        <taxon>Gunneridae</taxon>
        <taxon>Pentapetalae</taxon>
        <taxon>rosids</taxon>
        <taxon>malvids</taxon>
        <taxon>Brassicales</taxon>
        <taxon>Brassicaceae</taxon>
        <taxon>Arabideae</taxon>
        <taxon>Arabis</taxon>
    </lineage>
</organism>
<sequence>MQNHQKSLSEVMKDLQKDMEEVKKQLHKRMMSEIARLKQLIDEGTTTAETRLSYASMIGTQHRRKRPERKKTLEEETLASAGSDSNHHPTVESNPPEKISEEKTDRIAIPLFVSDPVIAMVVCEKIATKAAEEDGMDSCENQGNLFQEEDLGKKTEGKLTEEEFLGLHDTKEKDVHQQEEENQREAAMDKRVRATKIVKWKVLGLNYSGGEKLHGHHRSLTKQLSVLGVQEDKSDNQWLQVMRINSVVVMIESYATHTYNCEKTRLDLSIVTTNGRVVLTGTQVTTKGMQDGMVVELLMESFSVIRGLLPLRLGGIDDIHETYQVLKHLKDNQHMYIEVAFSDNKQVVFQPNSGYQRQYPRNIIKAENEEEIFIKWKYQSPLCNLEDKGMLVADGGMQTEEARGIVHPPADPSTLVDAFHHRFGEYQLMVLLELSTEIVIAFIPPQLREDGVLEVTTTEAVGYSYESKQFLTHDLEDKVDFKGTGIVTRRNIRSVILYHFRRKARTHKALASLDPELLEESMNKPRHRGEHMVDTSRARGSSLLYR</sequence>
<proteinExistence type="predicted"/>
<protein>
    <submittedName>
        <fullName evidence="3">Uncharacterized protein</fullName>
    </submittedName>
</protein>
<dbReference type="OrthoDB" id="264392at2759"/>
<feature type="region of interest" description="Disordered" evidence="2">
    <location>
        <begin position="521"/>
        <end position="546"/>
    </location>
</feature>
<reference evidence="4" key="1">
    <citation type="journal article" date="2015" name="Nat. Plants">
        <title>Genome expansion of Arabis alpina linked with retrotransposition and reduced symmetric DNA methylation.</title>
        <authorList>
            <person name="Willing E.M."/>
            <person name="Rawat V."/>
            <person name="Mandakova T."/>
            <person name="Maumus F."/>
            <person name="James G.V."/>
            <person name="Nordstroem K.J."/>
            <person name="Becker C."/>
            <person name="Warthmann N."/>
            <person name="Chica C."/>
            <person name="Szarzynska B."/>
            <person name="Zytnicki M."/>
            <person name="Albani M.C."/>
            <person name="Kiefer C."/>
            <person name="Bergonzi S."/>
            <person name="Castaings L."/>
            <person name="Mateos J.L."/>
            <person name="Berns M.C."/>
            <person name="Bujdoso N."/>
            <person name="Piofczyk T."/>
            <person name="de Lorenzo L."/>
            <person name="Barrero-Sicilia C."/>
            <person name="Mateos I."/>
            <person name="Piednoel M."/>
            <person name="Hagmann J."/>
            <person name="Chen-Min-Tao R."/>
            <person name="Iglesias-Fernandez R."/>
            <person name="Schuster S.C."/>
            <person name="Alonso-Blanco C."/>
            <person name="Roudier F."/>
            <person name="Carbonero P."/>
            <person name="Paz-Ares J."/>
            <person name="Davis S.J."/>
            <person name="Pecinka A."/>
            <person name="Quesneville H."/>
            <person name="Colot V."/>
            <person name="Lysak M.A."/>
            <person name="Weigel D."/>
            <person name="Coupland G."/>
            <person name="Schneeberger K."/>
        </authorList>
    </citation>
    <scope>NUCLEOTIDE SEQUENCE [LARGE SCALE GENOMIC DNA]</scope>
    <source>
        <strain evidence="4">cv. Pajares</strain>
    </source>
</reference>
<feature type="coiled-coil region" evidence="1">
    <location>
        <begin position="5"/>
        <end position="43"/>
    </location>
</feature>
<evidence type="ECO:0000313" key="4">
    <source>
        <dbReference type="Proteomes" id="UP000029120"/>
    </source>
</evidence>
<name>A0A087GQL6_ARAAL</name>
<gene>
    <name evidence="3" type="ordered locus">AALP_Aa6g206600</name>
</gene>
<dbReference type="Proteomes" id="UP000029120">
    <property type="component" value="Chromosome 6"/>
</dbReference>
<keyword evidence="1" id="KW-0175">Coiled coil</keyword>
<evidence type="ECO:0000256" key="2">
    <source>
        <dbReference type="SAM" id="MobiDB-lite"/>
    </source>
</evidence>
<dbReference type="EMBL" id="CM002874">
    <property type="protein sequence ID" value="KFK32168.1"/>
    <property type="molecule type" value="Genomic_DNA"/>
</dbReference>
<evidence type="ECO:0000256" key="1">
    <source>
        <dbReference type="SAM" id="Coils"/>
    </source>
</evidence>